<evidence type="ECO:0000256" key="16">
    <source>
        <dbReference type="SAM" id="Phobius"/>
    </source>
</evidence>
<reference evidence="19" key="1">
    <citation type="journal article" date="2020" name="Stud. Mycol.">
        <title>101 Dothideomycetes genomes: a test case for predicting lifestyles and emergence of pathogens.</title>
        <authorList>
            <person name="Haridas S."/>
            <person name="Albert R."/>
            <person name="Binder M."/>
            <person name="Bloem J."/>
            <person name="Labutti K."/>
            <person name="Salamov A."/>
            <person name="Andreopoulos B."/>
            <person name="Baker S."/>
            <person name="Barry K."/>
            <person name="Bills G."/>
            <person name="Bluhm B."/>
            <person name="Cannon C."/>
            <person name="Castanera R."/>
            <person name="Culley D."/>
            <person name="Daum C."/>
            <person name="Ezra D."/>
            <person name="Gonzalez J."/>
            <person name="Henrissat B."/>
            <person name="Kuo A."/>
            <person name="Liang C."/>
            <person name="Lipzen A."/>
            <person name="Lutzoni F."/>
            <person name="Magnuson J."/>
            <person name="Mondo S."/>
            <person name="Nolan M."/>
            <person name="Ohm R."/>
            <person name="Pangilinan J."/>
            <person name="Park H.-J."/>
            <person name="Ramirez L."/>
            <person name="Alfaro M."/>
            <person name="Sun H."/>
            <person name="Tritt A."/>
            <person name="Yoshinaga Y."/>
            <person name="Zwiers L.-H."/>
            <person name="Turgeon B."/>
            <person name="Goodwin S."/>
            <person name="Spatafora J."/>
            <person name="Crous P."/>
            <person name="Grigoriev I."/>
        </authorList>
    </citation>
    <scope>NUCLEOTIDE SEQUENCE</scope>
    <source>
        <strain evidence="19">CBS 113818</strain>
    </source>
</reference>
<feature type="transmembrane region" description="Helical" evidence="16">
    <location>
        <begin position="349"/>
        <end position="368"/>
    </location>
</feature>
<evidence type="ECO:0000256" key="7">
    <source>
        <dbReference type="ARBA" id="ARBA00022448"/>
    </source>
</evidence>
<keyword evidence="11" id="KW-0677">Repeat</keyword>
<dbReference type="PROSITE" id="PS50002">
    <property type="entry name" value="SH3"/>
    <property type="match status" value="2"/>
</dbReference>
<feature type="domain" description="Major facilitator superfamily (MFS) profile" evidence="18">
    <location>
        <begin position="50"/>
        <end position="473"/>
    </location>
</feature>
<dbReference type="SUPFAM" id="SSF103473">
    <property type="entry name" value="MFS general substrate transporter"/>
    <property type="match status" value="1"/>
</dbReference>
<accession>A0A6A7AEC2</accession>
<feature type="region of interest" description="Disordered" evidence="15">
    <location>
        <begin position="1152"/>
        <end position="1414"/>
    </location>
</feature>
<feature type="region of interest" description="Disordered" evidence="15">
    <location>
        <begin position="1041"/>
        <end position="1070"/>
    </location>
</feature>
<feature type="compositionally biased region" description="Pro residues" evidence="15">
    <location>
        <begin position="615"/>
        <end position="624"/>
    </location>
</feature>
<dbReference type="InterPro" id="IPR013761">
    <property type="entry name" value="SAM/pointed_sf"/>
</dbReference>
<dbReference type="GO" id="GO:0008092">
    <property type="term" value="F:cytoskeletal protein binding"/>
    <property type="evidence" value="ECO:0007669"/>
    <property type="project" value="InterPro"/>
</dbReference>
<feature type="region of interest" description="Disordered" evidence="15">
    <location>
        <begin position="920"/>
        <end position="989"/>
    </location>
</feature>
<keyword evidence="10 16" id="KW-0812">Transmembrane</keyword>
<feature type="compositionally biased region" description="Pro residues" evidence="15">
    <location>
        <begin position="1299"/>
        <end position="1316"/>
    </location>
</feature>
<dbReference type="InterPro" id="IPR013182">
    <property type="entry name" value="DUF1720"/>
</dbReference>
<dbReference type="GO" id="GO:0006897">
    <property type="term" value="P:endocytosis"/>
    <property type="evidence" value="ECO:0007669"/>
    <property type="project" value="UniProtKB-KW"/>
</dbReference>
<dbReference type="Proteomes" id="UP000799424">
    <property type="component" value="Unassembled WGS sequence"/>
</dbReference>
<dbReference type="OrthoDB" id="26539at2759"/>
<dbReference type="InterPro" id="IPR056996">
    <property type="entry name" value="PH_SLA1"/>
</dbReference>
<feature type="domain" description="SH3" evidence="17">
    <location>
        <begin position="458"/>
        <end position="525"/>
    </location>
</feature>
<dbReference type="Pfam" id="PF00018">
    <property type="entry name" value="SH3_1"/>
    <property type="match status" value="2"/>
</dbReference>
<gene>
    <name evidence="19" type="ORF">CC86DRAFT_281992</name>
</gene>
<dbReference type="Gene3D" id="1.10.150.50">
    <property type="entry name" value="Transcription Factor, Ets-1"/>
    <property type="match status" value="1"/>
</dbReference>
<feature type="compositionally biased region" description="Pro residues" evidence="15">
    <location>
        <begin position="1559"/>
        <end position="1571"/>
    </location>
</feature>
<keyword evidence="9" id="KW-0254">Endocytosis</keyword>
<dbReference type="GO" id="GO:0030674">
    <property type="term" value="F:protein-macromolecule adaptor activity"/>
    <property type="evidence" value="ECO:0007669"/>
    <property type="project" value="InterPro"/>
</dbReference>
<evidence type="ECO:0000256" key="15">
    <source>
        <dbReference type="SAM" id="MobiDB-lite"/>
    </source>
</evidence>
<feature type="compositionally biased region" description="Low complexity" evidence="15">
    <location>
        <begin position="1256"/>
        <end position="1270"/>
    </location>
</feature>
<feature type="compositionally biased region" description="Low complexity" evidence="15">
    <location>
        <begin position="589"/>
        <end position="607"/>
    </location>
</feature>
<dbReference type="InterPro" id="IPR020846">
    <property type="entry name" value="MFS_dom"/>
</dbReference>
<dbReference type="CDD" id="cd11774">
    <property type="entry name" value="SH3_Sla1p_2"/>
    <property type="match status" value="1"/>
</dbReference>
<sequence>MTKRQPSEASDEESIREVQDDERDGIIAQERDSLEEEWRNSIRLKVDLRLCSIAGILCSLNLLDSGVISSASVTSMLSDLELDVGNRYSVSIFIFTIASIAFQLPSTIAVRTFGPRIWFAFITFCFGIITLCTAFVQTWKQMIALRILLGIAMSGVYPGLTVLISAWYTRKEQQLRFAFMQSGEVIVLATGGIVNYGLNQLNGKGGMKGWQLMFIVQGSITAFIGIITYFWMVDFPEDSHHSFHFLSKSEAQVASSRIENDRGDVKSDTFAWSKVFVHAKDPKIYGFCVLYFLQNLVSTSLSYFLPIILQGGMGFSTNKSILLSAPPYYYAVIPAILSSLVGDKFQLRGPIITFNCITLIIGFCMLGFTDQVTVRYVGTYLATGAYVANWAAMATYQANNIVGQWKRVFTAAAVTAFNGAGGIAGSFIVRQPEAPRYMTAIWHQPPQYTTPQGHGAMVFLGIYRAIYDYVPQGDNELALTEGDVLMVLEKSSDDDWWKAKKKGHGEEEEEPEGLIPNNYVEEAPPVAQAKALYDYARQTDEELSFQEDATLDVYDTTDPDWTLVGEDGSYGFAPANYIELMKGGAAPAAPAVASPALPSRPSVPAAPDSDDEQQPPTPDSPPHQSPAAALAGIIQKKSGQSAVPRSTISPPPNVTAPARRRVQFTPEESDEEVPPPRLPQRPLSETISPPPTQYARARSPSPELRSPPPRSVTFDQYDPREETPATPVSGGGYHLYNIYEYITQPGKNKKMPITLGVNIPKGLIMIAPEKSRDGPQQEWTADKMEYYSQEGKHIFMELKQPSKSVDFHCGAKDTATEIMSALGELAGAAKGAGLREILAAGSGNSNVQRKGVMLFDFMAQGEDEVTVGLDDEVLVLDDSASDEWWKVRRLKNGKEGVVPANYVEIRETVAVSAPAAQIARTGTNAGRSRVEQNRREEEELARQASRRKRPESEARNDQRSSKREGSSKDATSSSKSSSKPDPSRIRTWTDRSGSFKVDAEFILMKGGKIHLHKVNGVKIAVPVTKMSVEDLEYVERATGESLDDDKPLSDLKRRSTQRAKEQAPRSPTGITVEKKPEYDWFDFFLKCGVNPQICERYARAFHKDEMGEENLPDITPALLRTLGLKEGDILRVTKYLETKFGRAGDKRSVSFAEEGGEEGNSGGLFSGPGGALRNNTRKGRPAPAVQTNDVVDAKAFEQKTDDAVKRPADATRTPLASAPKPEKQTEGFEDNAWDVKPSRTVSSSAPPPASSPPPAQTSAPPAAAAAAAAAPKPPTLTGSMNDLSLLDMPALRPEEIAQPQPPPPAAQPVQAPPQQAPAPIQQTQPTGATPSLFDQVAAIKALTQPQNLAPPRMRPQPPQQQNTGGIIAPPPMRSSSAPQNPQQSAFGPPPPLQPQLTGFNPNMMNQMAPPGQSLQDQQNMLNMQRMQQQMTGMPQQNGGFGFQHNGMMPQPTGYNSMSPPPQMPQQQMPPQQSGFAPFQQQMQTGFQQPMQTGFQQPMQTGFQNGSPFADPPRAPFQPMPSQPTGYNGFQPSPLNPQATGVNRFLPPAIQPQPTGFGQSPPPMPPMPPMPSMPMAQPLVPQRTGPAPPIRFGVQPAKKLTPQPTGRASLANATPQNPFGF</sequence>
<feature type="transmembrane region" description="Helical" evidence="16">
    <location>
        <begin position="408"/>
        <end position="429"/>
    </location>
</feature>
<dbReference type="Gene3D" id="2.30.30.700">
    <property type="entry name" value="SLA1 homology domain 1"/>
    <property type="match status" value="1"/>
</dbReference>
<dbReference type="Pfam" id="PF24081">
    <property type="entry name" value="PH_SLA1"/>
    <property type="match status" value="1"/>
</dbReference>
<proteinExistence type="inferred from homology"/>
<feature type="transmembrane region" description="Helical" evidence="16">
    <location>
        <begin position="48"/>
        <end position="68"/>
    </location>
</feature>
<dbReference type="InterPro" id="IPR036028">
    <property type="entry name" value="SH3-like_dom_sf"/>
</dbReference>
<evidence type="ECO:0000256" key="12">
    <source>
        <dbReference type="ARBA" id="ARBA00022989"/>
    </source>
</evidence>
<dbReference type="SUPFAM" id="SSF50044">
    <property type="entry name" value="SH3-domain"/>
    <property type="match status" value="3"/>
</dbReference>
<evidence type="ECO:0000256" key="2">
    <source>
        <dbReference type="ARBA" id="ARBA00004170"/>
    </source>
</evidence>
<evidence type="ECO:0000256" key="10">
    <source>
        <dbReference type="ARBA" id="ARBA00022692"/>
    </source>
</evidence>
<evidence type="ECO:0000256" key="9">
    <source>
        <dbReference type="ARBA" id="ARBA00022583"/>
    </source>
</evidence>
<feature type="transmembrane region" description="Helical" evidence="16">
    <location>
        <begin position="210"/>
        <end position="232"/>
    </location>
</feature>
<evidence type="ECO:0000259" key="17">
    <source>
        <dbReference type="PROSITE" id="PS50002"/>
    </source>
</evidence>
<evidence type="ECO:0000313" key="20">
    <source>
        <dbReference type="Proteomes" id="UP000799424"/>
    </source>
</evidence>
<keyword evidence="20" id="KW-1185">Reference proteome</keyword>
<dbReference type="Gene3D" id="1.20.1250.20">
    <property type="entry name" value="MFS general substrate transporter like domains"/>
    <property type="match status" value="1"/>
</dbReference>
<feature type="transmembrane region" description="Helical" evidence="16">
    <location>
        <begin position="117"/>
        <end position="137"/>
    </location>
</feature>
<feature type="region of interest" description="Disordered" evidence="15">
    <location>
        <begin position="1"/>
        <end position="23"/>
    </location>
</feature>
<keyword evidence="8" id="KW-0963">Cytoplasm</keyword>
<feature type="transmembrane region" description="Helical" evidence="16">
    <location>
        <begin position="177"/>
        <end position="198"/>
    </location>
</feature>
<feature type="transmembrane region" description="Helical" evidence="16">
    <location>
        <begin position="88"/>
        <end position="110"/>
    </location>
</feature>
<dbReference type="InterPro" id="IPR036259">
    <property type="entry name" value="MFS_trans_sf"/>
</dbReference>
<feature type="compositionally biased region" description="Pro residues" evidence="15">
    <location>
        <begin position="1245"/>
        <end position="1255"/>
    </location>
</feature>
<feature type="compositionally biased region" description="Low complexity" evidence="15">
    <location>
        <begin position="1317"/>
        <end position="1330"/>
    </location>
</feature>
<evidence type="ECO:0000256" key="13">
    <source>
        <dbReference type="ARBA" id="ARBA00023136"/>
    </source>
</evidence>
<dbReference type="InterPro" id="IPR011701">
    <property type="entry name" value="MFS"/>
</dbReference>
<keyword evidence="12 16" id="KW-1133">Transmembrane helix</keyword>
<feature type="compositionally biased region" description="Polar residues" evidence="15">
    <location>
        <begin position="1522"/>
        <end position="1540"/>
    </location>
</feature>
<evidence type="ECO:0000256" key="14">
    <source>
        <dbReference type="PROSITE-ProRule" id="PRU00192"/>
    </source>
</evidence>
<dbReference type="InterPro" id="IPR007131">
    <property type="entry name" value="SHD1"/>
</dbReference>
<dbReference type="PROSITE" id="PS50850">
    <property type="entry name" value="MFS"/>
    <property type="match status" value="1"/>
</dbReference>
<evidence type="ECO:0000259" key="18">
    <source>
        <dbReference type="PROSITE" id="PS50850"/>
    </source>
</evidence>
<feature type="compositionally biased region" description="Basic and acidic residues" evidence="15">
    <location>
        <begin position="1191"/>
        <end position="1209"/>
    </location>
</feature>
<feature type="compositionally biased region" description="Gly residues" evidence="15">
    <location>
        <begin position="1158"/>
        <end position="1170"/>
    </location>
</feature>
<dbReference type="FunFam" id="2.30.30.40:FF:000256">
    <property type="entry name" value="Actin cytoskeleton-regulatory complex protein SLA1"/>
    <property type="match status" value="1"/>
</dbReference>
<feature type="domain" description="SH3" evidence="17">
    <location>
        <begin position="846"/>
        <end position="908"/>
    </location>
</feature>
<feature type="region of interest" description="Disordered" evidence="15">
    <location>
        <begin position="1455"/>
        <end position="1475"/>
    </location>
</feature>
<dbReference type="CDD" id="cd11775">
    <property type="entry name" value="SH3_Sla1p_3"/>
    <property type="match status" value="1"/>
</dbReference>
<evidence type="ECO:0000256" key="4">
    <source>
        <dbReference type="ARBA" id="ARBA00007948"/>
    </source>
</evidence>
<feature type="compositionally biased region" description="Basic and acidic residues" evidence="15">
    <location>
        <begin position="950"/>
        <end position="967"/>
    </location>
</feature>
<dbReference type="SMART" id="SM00326">
    <property type="entry name" value="SH3"/>
    <property type="match status" value="3"/>
</dbReference>
<dbReference type="InterPro" id="IPR001452">
    <property type="entry name" value="SH3_domain"/>
</dbReference>
<dbReference type="Pfam" id="PF03983">
    <property type="entry name" value="SHD1"/>
    <property type="match status" value="1"/>
</dbReference>
<evidence type="ECO:0000256" key="11">
    <source>
        <dbReference type="ARBA" id="ARBA00022737"/>
    </source>
</evidence>
<dbReference type="InterPro" id="IPR035821">
    <property type="entry name" value="Sla1_SH3_3"/>
</dbReference>
<feature type="compositionally biased region" description="Low complexity" evidence="15">
    <location>
        <begin position="1374"/>
        <end position="1385"/>
    </location>
</feature>
<feature type="transmembrane region" description="Helical" evidence="16">
    <location>
        <begin position="321"/>
        <end position="342"/>
    </location>
</feature>
<feature type="transmembrane region" description="Helical" evidence="16">
    <location>
        <begin position="143"/>
        <end position="165"/>
    </location>
</feature>
<dbReference type="Pfam" id="PF14604">
    <property type="entry name" value="SH3_9"/>
    <property type="match status" value="1"/>
</dbReference>
<dbReference type="Pfam" id="PF08226">
    <property type="entry name" value="DUF1720"/>
    <property type="match status" value="1"/>
</dbReference>
<keyword evidence="13 16" id="KW-0472">Membrane</keyword>
<keyword evidence="7" id="KW-0813">Transport</keyword>
<comment type="similarity">
    <text evidence="4">Belongs to the SLA1 family.</text>
</comment>
<dbReference type="GO" id="GO:0016020">
    <property type="term" value="C:membrane"/>
    <property type="evidence" value="ECO:0007669"/>
    <property type="project" value="UniProtKB-SubCell"/>
</dbReference>
<feature type="compositionally biased region" description="Basic and acidic residues" evidence="15">
    <location>
        <begin position="928"/>
        <end position="941"/>
    </location>
</feature>
<dbReference type="PANTHER" id="PTHR43791">
    <property type="entry name" value="PERMEASE-RELATED"/>
    <property type="match status" value="1"/>
</dbReference>
<dbReference type="PRINTS" id="PR00452">
    <property type="entry name" value="SH3DOMAIN"/>
</dbReference>
<keyword evidence="6 14" id="KW-0728">SH3 domain</keyword>
<dbReference type="Pfam" id="PF07690">
    <property type="entry name" value="MFS_1"/>
    <property type="match status" value="1"/>
</dbReference>
<feature type="compositionally biased region" description="Low complexity" evidence="15">
    <location>
        <begin position="1464"/>
        <end position="1475"/>
    </location>
</feature>
<feature type="compositionally biased region" description="Low complexity" evidence="15">
    <location>
        <begin position="968"/>
        <end position="980"/>
    </location>
</feature>
<comment type="subcellular location">
    <subcellularLocation>
        <location evidence="3">Cytoplasm</location>
    </subcellularLocation>
    <subcellularLocation>
        <location evidence="1">Membrane</location>
        <topology evidence="1">Multi-pass membrane protein</topology>
    </subcellularLocation>
    <subcellularLocation>
        <location evidence="2">Membrane</location>
        <topology evidence="2">Peripheral membrane protein</topology>
    </subcellularLocation>
</comment>
<organism evidence="19 20">
    <name type="scientific">Ophiobolus disseminans</name>
    <dbReference type="NCBI Taxonomy" id="1469910"/>
    <lineage>
        <taxon>Eukaryota</taxon>
        <taxon>Fungi</taxon>
        <taxon>Dikarya</taxon>
        <taxon>Ascomycota</taxon>
        <taxon>Pezizomycotina</taxon>
        <taxon>Dothideomycetes</taxon>
        <taxon>Pleosporomycetidae</taxon>
        <taxon>Pleosporales</taxon>
        <taxon>Pleosporineae</taxon>
        <taxon>Phaeosphaeriaceae</taxon>
        <taxon>Ophiobolus</taxon>
    </lineage>
</organism>
<feature type="compositionally biased region" description="Pro residues" evidence="15">
    <location>
        <begin position="1509"/>
        <end position="1521"/>
    </location>
</feature>
<feature type="region of interest" description="Disordered" evidence="15">
    <location>
        <begin position="1506"/>
        <end position="1620"/>
    </location>
</feature>
<evidence type="ECO:0000256" key="6">
    <source>
        <dbReference type="ARBA" id="ARBA00022443"/>
    </source>
</evidence>
<feature type="compositionally biased region" description="Polar residues" evidence="15">
    <location>
        <begin position="637"/>
        <end position="648"/>
    </location>
</feature>
<feature type="compositionally biased region" description="Polar residues" evidence="15">
    <location>
        <begin position="1601"/>
        <end position="1620"/>
    </location>
</feature>
<feature type="region of interest" description="Disordered" evidence="15">
    <location>
        <begin position="589"/>
        <end position="728"/>
    </location>
</feature>
<dbReference type="GO" id="GO:0042802">
    <property type="term" value="F:identical protein binding"/>
    <property type="evidence" value="ECO:0007669"/>
    <property type="project" value="InterPro"/>
</dbReference>
<dbReference type="Gene3D" id="2.30.30.40">
    <property type="entry name" value="SH3 Domains"/>
    <property type="match status" value="3"/>
</dbReference>
<evidence type="ECO:0000256" key="1">
    <source>
        <dbReference type="ARBA" id="ARBA00004141"/>
    </source>
</evidence>
<evidence type="ECO:0000313" key="19">
    <source>
        <dbReference type="EMBL" id="KAF2831661.1"/>
    </source>
</evidence>
<dbReference type="GO" id="GO:0005737">
    <property type="term" value="C:cytoplasm"/>
    <property type="evidence" value="ECO:0007669"/>
    <property type="project" value="UniProtKB-SubCell"/>
</dbReference>
<feature type="transmembrane region" description="Helical" evidence="16">
    <location>
        <begin position="374"/>
        <end position="396"/>
    </location>
</feature>
<protein>
    <recommendedName>
        <fullName evidence="5">Actin cytoskeleton-regulatory complex protein SLA1</fullName>
    </recommendedName>
</protein>
<dbReference type="EMBL" id="MU006218">
    <property type="protein sequence ID" value="KAF2831661.1"/>
    <property type="molecule type" value="Genomic_DNA"/>
</dbReference>
<name>A0A6A7AEC2_9PLEO</name>
<dbReference type="GO" id="GO:0022857">
    <property type="term" value="F:transmembrane transporter activity"/>
    <property type="evidence" value="ECO:0007669"/>
    <property type="project" value="InterPro"/>
</dbReference>
<evidence type="ECO:0000256" key="5">
    <source>
        <dbReference type="ARBA" id="ARBA00020357"/>
    </source>
</evidence>
<feature type="transmembrane region" description="Helical" evidence="16">
    <location>
        <begin position="284"/>
        <end position="309"/>
    </location>
</feature>
<evidence type="ECO:0000256" key="8">
    <source>
        <dbReference type="ARBA" id="ARBA00022490"/>
    </source>
</evidence>
<dbReference type="FunFam" id="2.30.30.700:FF:000001">
    <property type="entry name" value="Actin cytoskeleton-regulatory complex protein SLA1"/>
    <property type="match status" value="1"/>
</dbReference>
<evidence type="ECO:0000256" key="3">
    <source>
        <dbReference type="ARBA" id="ARBA00004496"/>
    </source>
</evidence>
<dbReference type="GO" id="GO:0043130">
    <property type="term" value="F:ubiquitin binding"/>
    <property type="evidence" value="ECO:0007669"/>
    <property type="project" value="InterPro"/>
</dbReference>
<dbReference type="PANTHER" id="PTHR43791:SF58">
    <property type="entry name" value="TRANSPORTER, PUTATIVE (AFU_ORTHOLOGUE AFUA_8G04470)-RELATED"/>
    <property type="match status" value="1"/>
</dbReference>
<feature type="compositionally biased region" description="Basic and acidic residues" evidence="15">
    <location>
        <begin position="1041"/>
        <end position="1063"/>
    </location>
</feature>